<dbReference type="PANTHER" id="PTHR37423:SF2">
    <property type="entry name" value="MEMBRANE-BOUND LYTIC MUREIN TRANSGLYCOSYLASE C"/>
    <property type="match status" value="1"/>
</dbReference>
<dbReference type="InterPro" id="IPR008258">
    <property type="entry name" value="Transglycosylase_SLT_dom_1"/>
</dbReference>
<comment type="similarity">
    <text evidence="1">Belongs to the transglycosylase Slt family.</text>
</comment>
<dbReference type="Gene3D" id="1.10.530.10">
    <property type="match status" value="1"/>
</dbReference>
<feature type="compositionally biased region" description="Low complexity" evidence="2">
    <location>
        <begin position="26"/>
        <end position="35"/>
    </location>
</feature>
<name>A0ABS0LUC0_9GAMM</name>
<keyword evidence="5" id="KW-1185">Reference proteome</keyword>
<evidence type="ECO:0000313" key="4">
    <source>
        <dbReference type="EMBL" id="MBH1918924.1"/>
    </source>
</evidence>
<sequence>MAGPWEKYQNTAPAESPSDGPWTKYQQPQQSPPQQGGDIVSDAEQRFGIPAGLLGAVISKESSGNANAMSGKGAIGLTQVMPNTARGMGYDPEELKRNPAMQVEAGARYLKQMIDAHDGNVSAALAAYNWGPGNVQKYLRGEKTQVPSETVNYVNDPRFAQWTQQVTPGSDDELAQLAQQSAQPWAQQVPAPTASQNIEQAARGLANIPFDILQGGANLVNAGSRAIGGGDVLDPVYRPVNRPTDPYAQAGEAIGNYLTPGVGPVTGAMIGSIANAGNEQGDFAANASKEMLLNAALLGAPAALRGIRAMSGARTGASQATSATPAAIETANDVSNLARTAAGRDVLSGQAANVTDDIARAAETAGVDINALTPGMRSGSRGVAQAEGALASTPGVAQDAHQAAFNEIASKFNQNLDDLGAAAGTASEKSSSIKQRIMGNIDEMKNAERAAWDDVRATMPNQKMPLSNANAVIQGERFAGVPLSPEMKQLLGANRGGVTFDGMKAWRAKFADAEQKYIRSGEANAARRAGEVRRAITDDMRNMAEQGGFIDDWARANDLSKARLTAQDNAESIFGRGLANDVLVTNGVKALQSSSAKGLNGPSGFHSIISALPEAERVPAISSILQDAISHGVRGGKSDAAGINHIATLLTPQNVNAINRYSKDLGRIADAYGTLARAAVKPQQYVERTGRTTEVLKALDSGLPKIAQTVLDATGNSTAGAVVGATGGGVIGATVGATAGAAIKSAVAKISKTRSGRYAIEKAIQEATRAVKSGATPQAVAEAERRFLANKVAVKAIRDAIGSEGFEKLSRAGIVASLSGIQHD</sequence>
<dbReference type="CDD" id="cd00254">
    <property type="entry name" value="LT-like"/>
    <property type="match status" value="1"/>
</dbReference>
<evidence type="ECO:0000313" key="5">
    <source>
        <dbReference type="Proteomes" id="UP000635335"/>
    </source>
</evidence>
<gene>
    <name evidence="4" type="ORF">I5U16_01960</name>
</gene>
<proteinExistence type="inferred from homology"/>
<accession>A0ABS0LUC0</accession>
<dbReference type="Proteomes" id="UP000635335">
    <property type="component" value="Unassembled WGS sequence"/>
</dbReference>
<dbReference type="RefSeq" id="WP_197667238.1">
    <property type="nucleotide sequence ID" value="NZ_JADUMB010000001.1"/>
</dbReference>
<protein>
    <submittedName>
        <fullName evidence="4">Lytic transglycosylase domain-containing protein</fullName>
    </submittedName>
</protein>
<feature type="region of interest" description="Disordered" evidence="2">
    <location>
        <begin position="1"/>
        <end position="40"/>
    </location>
</feature>
<comment type="caution">
    <text evidence="4">The sequence shown here is derived from an EMBL/GenBank/DDBJ whole genome shotgun (WGS) entry which is preliminary data.</text>
</comment>
<evidence type="ECO:0000256" key="2">
    <source>
        <dbReference type="SAM" id="MobiDB-lite"/>
    </source>
</evidence>
<dbReference type="SUPFAM" id="SSF53955">
    <property type="entry name" value="Lysozyme-like"/>
    <property type="match status" value="1"/>
</dbReference>
<evidence type="ECO:0000259" key="3">
    <source>
        <dbReference type="Pfam" id="PF01464"/>
    </source>
</evidence>
<dbReference type="EMBL" id="JADUMB010000001">
    <property type="protein sequence ID" value="MBH1918924.1"/>
    <property type="molecule type" value="Genomic_DNA"/>
</dbReference>
<organism evidence="4 5">
    <name type="scientific">Serratia surfactantfaciens</name>
    <dbReference type="NCBI Taxonomy" id="2741499"/>
    <lineage>
        <taxon>Bacteria</taxon>
        <taxon>Pseudomonadati</taxon>
        <taxon>Pseudomonadota</taxon>
        <taxon>Gammaproteobacteria</taxon>
        <taxon>Enterobacterales</taxon>
        <taxon>Yersiniaceae</taxon>
        <taxon>Serratia</taxon>
    </lineage>
</organism>
<dbReference type="Pfam" id="PF01464">
    <property type="entry name" value="SLT"/>
    <property type="match status" value="1"/>
</dbReference>
<dbReference type="InterPro" id="IPR023346">
    <property type="entry name" value="Lysozyme-like_dom_sf"/>
</dbReference>
<reference evidence="4 5" key="1">
    <citation type="submission" date="2020-11" db="EMBL/GenBank/DDBJ databases">
        <title>Enhanced detection system for hospital associated transmission using whole genome sequencing surveillance.</title>
        <authorList>
            <person name="Harrison L.H."/>
            <person name="Van Tyne D."/>
            <person name="Marsh J.W."/>
            <person name="Griffith M.P."/>
            <person name="Snyder D.J."/>
            <person name="Cooper V.S."/>
            <person name="Mustapha M."/>
        </authorList>
    </citation>
    <scope>NUCLEOTIDE SEQUENCE [LARGE SCALE GENOMIC DNA]</scope>
    <source>
        <strain evidence="4 5">SER00227</strain>
    </source>
</reference>
<feature type="domain" description="Transglycosylase SLT" evidence="3">
    <location>
        <begin position="41"/>
        <end position="145"/>
    </location>
</feature>
<evidence type="ECO:0000256" key="1">
    <source>
        <dbReference type="ARBA" id="ARBA00007734"/>
    </source>
</evidence>
<dbReference type="PANTHER" id="PTHR37423">
    <property type="entry name" value="SOLUBLE LYTIC MUREIN TRANSGLYCOSYLASE-RELATED"/>
    <property type="match status" value="1"/>
</dbReference>